<name>A0A2P5E4J7_PARAD</name>
<gene>
    <name evidence="1" type="ORF">PanWU01x14_000330</name>
</gene>
<evidence type="ECO:0000313" key="2">
    <source>
        <dbReference type="Proteomes" id="UP000237105"/>
    </source>
</evidence>
<keyword evidence="2" id="KW-1185">Reference proteome</keyword>
<sequence length="57" mass="6377">MEMRLVSPLEDCNLGNKSVGAVSHQPSMCLELLMLYSLTVHVSLLSQSTLNCKQDRR</sequence>
<dbReference type="EMBL" id="JXTB01000001">
    <property type="protein sequence ID" value="PON80477.1"/>
    <property type="molecule type" value="Genomic_DNA"/>
</dbReference>
<proteinExistence type="predicted"/>
<feature type="non-terminal residue" evidence="1">
    <location>
        <position position="57"/>
    </location>
</feature>
<reference evidence="2" key="1">
    <citation type="submission" date="2016-06" db="EMBL/GenBank/DDBJ databases">
        <title>Parallel loss of symbiosis genes in relatives of nitrogen-fixing non-legume Parasponia.</title>
        <authorList>
            <person name="Van Velzen R."/>
            <person name="Holmer R."/>
            <person name="Bu F."/>
            <person name="Rutten L."/>
            <person name="Van Zeijl A."/>
            <person name="Liu W."/>
            <person name="Santuari L."/>
            <person name="Cao Q."/>
            <person name="Sharma T."/>
            <person name="Shen D."/>
            <person name="Roswanjaya Y."/>
            <person name="Wardhani T."/>
            <person name="Kalhor M.S."/>
            <person name="Jansen J."/>
            <person name="Van den Hoogen J."/>
            <person name="Gungor B."/>
            <person name="Hartog M."/>
            <person name="Hontelez J."/>
            <person name="Verver J."/>
            <person name="Yang W.-C."/>
            <person name="Schijlen E."/>
            <person name="Repin R."/>
            <person name="Schilthuizen M."/>
            <person name="Schranz E."/>
            <person name="Heidstra R."/>
            <person name="Miyata K."/>
            <person name="Fedorova E."/>
            <person name="Kohlen W."/>
            <person name="Bisseling T."/>
            <person name="Smit S."/>
            <person name="Geurts R."/>
        </authorList>
    </citation>
    <scope>NUCLEOTIDE SEQUENCE [LARGE SCALE GENOMIC DNA]</scope>
    <source>
        <strain evidence="2">cv. WU1-14</strain>
    </source>
</reference>
<protein>
    <submittedName>
        <fullName evidence="1">Uncharacterized protein</fullName>
    </submittedName>
</protein>
<evidence type="ECO:0000313" key="1">
    <source>
        <dbReference type="EMBL" id="PON80477.1"/>
    </source>
</evidence>
<dbReference type="AlphaFoldDB" id="A0A2P5E4J7"/>
<dbReference type="Proteomes" id="UP000237105">
    <property type="component" value="Unassembled WGS sequence"/>
</dbReference>
<accession>A0A2P5E4J7</accession>
<comment type="caution">
    <text evidence="1">The sequence shown here is derived from an EMBL/GenBank/DDBJ whole genome shotgun (WGS) entry which is preliminary data.</text>
</comment>
<organism evidence="1 2">
    <name type="scientific">Parasponia andersonii</name>
    <name type="common">Sponia andersonii</name>
    <dbReference type="NCBI Taxonomy" id="3476"/>
    <lineage>
        <taxon>Eukaryota</taxon>
        <taxon>Viridiplantae</taxon>
        <taxon>Streptophyta</taxon>
        <taxon>Embryophyta</taxon>
        <taxon>Tracheophyta</taxon>
        <taxon>Spermatophyta</taxon>
        <taxon>Magnoliopsida</taxon>
        <taxon>eudicotyledons</taxon>
        <taxon>Gunneridae</taxon>
        <taxon>Pentapetalae</taxon>
        <taxon>rosids</taxon>
        <taxon>fabids</taxon>
        <taxon>Rosales</taxon>
        <taxon>Cannabaceae</taxon>
        <taxon>Parasponia</taxon>
    </lineage>
</organism>